<protein>
    <submittedName>
        <fullName evidence="1">Uncharacterized protein</fullName>
    </submittedName>
</protein>
<reference evidence="1" key="1">
    <citation type="submission" date="2022-10" db="EMBL/GenBank/DDBJ databases">
        <title>Roseovarius pelagicus sp. nov., isolated from Arctic seawater.</title>
        <authorList>
            <person name="Hong Y.W."/>
            <person name="Hwang C.Y."/>
        </authorList>
    </citation>
    <scope>NUCLEOTIDE SEQUENCE</scope>
    <source>
        <strain evidence="1">HL-MP18</strain>
    </source>
</reference>
<dbReference type="EMBL" id="CP106738">
    <property type="protein sequence ID" value="UXX84352.1"/>
    <property type="molecule type" value="Genomic_DNA"/>
</dbReference>
<dbReference type="RefSeq" id="WP_263048659.1">
    <property type="nucleotide sequence ID" value="NZ_CP106738.1"/>
</dbReference>
<dbReference type="Proteomes" id="UP001064087">
    <property type="component" value="Chromosome"/>
</dbReference>
<keyword evidence="2" id="KW-1185">Reference proteome</keyword>
<gene>
    <name evidence="1" type="ORF">N7U68_06820</name>
</gene>
<dbReference type="Gene3D" id="3.40.50.450">
    <property type="match status" value="1"/>
</dbReference>
<organism evidence="1 2">
    <name type="scientific">Roseovarius pelagicus</name>
    <dbReference type="NCBI Taxonomy" id="2980108"/>
    <lineage>
        <taxon>Bacteria</taxon>
        <taxon>Pseudomonadati</taxon>
        <taxon>Pseudomonadota</taxon>
        <taxon>Alphaproteobacteria</taxon>
        <taxon>Rhodobacterales</taxon>
        <taxon>Roseobacteraceae</taxon>
        <taxon>Roseovarius</taxon>
    </lineage>
</organism>
<evidence type="ECO:0000313" key="2">
    <source>
        <dbReference type="Proteomes" id="UP001064087"/>
    </source>
</evidence>
<sequence length="381" mass="41461">MVKGVKSAKKGRTVRNFPASTFVDAEEFAHAVFDVGGGQAVKRLTLFDQMGKSPDSGPSRMMITNSGKYGLTTGSYKAEEISLTSDGLKVVSEQIAAREKERARIDLAILGVTPFKGVYESLIGNKLPASAVLEDRIKEFGVADGSANEAVDTLIVNLRDVGLLKTLSGAERVITVDARLDELPATSGSSNLQGDLQDSLSTTVSPAATMITSTHASYEASCFYITPIGQPGSPERKHADMFATSIVEPALKFSKLKLVRADEIESPGLITKQIIEYLVHSRLVVADLSFHNPNVFYELAVRHMLRKPTVQIMRKIDRLPFDVAQNRTVIIDEEDKYDLIAKMPTFIADLSAQARQALEADTSDNPISVFVPGLQSKIIMQ</sequence>
<proteinExistence type="predicted"/>
<evidence type="ECO:0000313" key="1">
    <source>
        <dbReference type="EMBL" id="UXX84352.1"/>
    </source>
</evidence>
<name>A0ABY6DDW3_9RHOB</name>
<accession>A0ABY6DDW3</accession>